<dbReference type="GO" id="GO:0015031">
    <property type="term" value="P:protein transport"/>
    <property type="evidence" value="ECO:0007669"/>
    <property type="project" value="UniProtKB-KW"/>
</dbReference>
<dbReference type="GO" id="GO:0006887">
    <property type="term" value="P:exocytosis"/>
    <property type="evidence" value="ECO:0007669"/>
    <property type="project" value="UniProtKB-KW"/>
</dbReference>
<evidence type="ECO:0000259" key="5">
    <source>
        <dbReference type="Pfam" id="PF03081"/>
    </source>
</evidence>
<protein>
    <recommendedName>
        <fullName evidence="3">Exocyst subunit Exo70 family protein</fullName>
    </recommendedName>
</protein>
<dbReference type="PANTHER" id="PTHR12542:SF137">
    <property type="entry name" value="EXOCYST SUBUNIT EXO70 FAMILY PROTEIN"/>
    <property type="match status" value="1"/>
</dbReference>
<evidence type="ECO:0000256" key="4">
    <source>
        <dbReference type="SAM" id="MobiDB-lite"/>
    </source>
</evidence>
<dbReference type="Pfam" id="PF03081">
    <property type="entry name" value="Exo70_C"/>
    <property type="match status" value="1"/>
</dbReference>
<sequence>MAEGVVGDDGGSGCGSRWRWRSNSSACTTISSSSGTIVSTSTHSRSSAASRLSSVSTGAGAGAAAMLLGLEVDGESENGGGYDGTELRTPRGHRPGAAQENRSRSADSKLFSFDDDDDDDDDDFSWEATTEFVQPINKKPRKETTTTAKEKMKQMVQEFFDAWYYGFSVVLERWFTEELGLDGLLHLIATKADGGGTPTSGGRRVQRDFCSSDDARSWIRALNKIMQTISSTSSFFPDHGRPRISAGEEEESCFSACLRQPCRFQFARFTQEAMSRMLLFVDFIAALDPKSIITRANGVRPPPYIKIGILMHVGEALSRALPLIRLSFHSPPSARVASIQDELTRLLSAKVDKAREAIWTALEDARTRILLDMDSTPQEPSSDIIKLTWSTTLHINFMLDNYSAVSAIVSEAAILGKYVRIDTTGDDVPLLDSMIMEMSSSLQDKLVSISKSFSDQGLGFLFLLNNTNFMSQQLQSSPYFANVIPLVAAIPVEVEGYMDSYIQVSWAPMLSCLSNHPLCFMTNYSTLFKFESEFQKMYTAQKQWKVPHPELRKKLRKAITDKIVPGYKKYIEDNDITTQKFTPQEMEEMLQELFEG</sequence>
<evidence type="ECO:0000313" key="6">
    <source>
        <dbReference type="EMBL" id="WVZ78405.1"/>
    </source>
</evidence>
<keyword evidence="3" id="KW-0653">Protein transport</keyword>
<dbReference type="AlphaFoldDB" id="A0AAQ3TRI7"/>
<comment type="similarity">
    <text evidence="1 3">Belongs to the EXO70 family.</text>
</comment>
<keyword evidence="7" id="KW-1185">Reference proteome</keyword>
<dbReference type="SUPFAM" id="SSF74788">
    <property type="entry name" value="Cullin repeat-like"/>
    <property type="match status" value="1"/>
</dbReference>
<feature type="region of interest" description="Disordered" evidence="4">
    <location>
        <begin position="25"/>
        <end position="47"/>
    </location>
</feature>
<dbReference type="EMBL" id="CP144750">
    <property type="protein sequence ID" value="WVZ78405.1"/>
    <property type="molecule type" value="Genomic_DNA"/>
</dbReference>
<dbReference type="Proteomes" id="UP001341281">
    <property type="component" value="Chromosome 06"/>
</dbReference>
<feature type="domain" description="Exocyst complex subunit Exo70 C-terminal" evidence="5">
    <location>
        <begin position="263"/>
        <end position="592"/>
    </location>
</feature>
<dbReference type="InterPro" id="IPR016159">
    <property type="entry name" value="Cullin_repeat-like_dom_sf"/>
</dbReference>
<gene>
    <name evidence="6" type="ORF">U9M48_026118</name>
</gene>
<keyword evidence="2 3" id="KW-0813">Transport</keyword>
<dbReference type="Gene3D" id="1.20.1280.170">
    <property type="entry name" value="Exocyst complex component Exo70"/>
    <property type="match status" value="1"/>
</dbReference>
<dbReference type="PANTHER" id="PTHR12542">
    <property type="entry name" value="EXOCYST COMPLEX PROTEIN EXO70"/>
    <property type="match status" value="1"/>
</dbReference>
<evidence type="ECO:0000256" key="1">
    <source>
        <dbReference type="ARBA" id="ARBA00006756"/>
    </source>
</evidence>
<evidence type="ECO:0000313" key="7">
    <source>
        <dbReference type="Proteomes" id="UP001341281"/>
    </source>
</evidence>
<comment type="function">
    <text evidence="3">Component of the exocyst complex.</text>
</comment>
<accession>A0AAQ3TRI7</accession>
<dbReference type="GO" id="GO:0005546">
    <property type="term" value="F:phosphatidylinositol-4,5-bisphosphate binding"/>
    <property type="evidence" value="ECO:0007669"/>
    <property type="project" value="InterPro"/>
</dbReference>
<evidence type="ECO:0000256" key="3">
    <source>
        <dbReference type="RuleBase" id="RU365026"/>
    </source>
</evidence>
<dbReference type="GO" id="GO:0000145">
    <property type="term" value="C:exocyst"/>
    <property type="evidence" value="ECO:0007669"/>
    <property type="project" value="InterPro"/>
</dbReference>
<keyword evidence="3" id="KW-0268">Exocytosis</keyword>
<reference evidence="6 7" key="1">
    <citation type="submission" date="2024-02" db="EMBL/GenBank/DDBJ databases">
        <title>High-quality chromosome-scale genome assembly of Pensacola bahiagrass (Paspalum notatum Flugge var. saurae).</title>
        <authorList>
            <person name="Vega J.M."/>
            <person name="Podio M."/>
            <person name="Orjuela J."/>
            <person name="Siena L.A."/>
            <person name="Pessino S.C."/>
            <person name="Combes M.C."/>
            <person name="Mariac C."/>
            <person name="Albertini E."/>
            <person name="Pupilli F."/>
            <person name="Ortiz J.P.A."/>
            <person name="Leblanc O."/>
        </authorList>
    </citation>
    <scope>NUCLEOTIDE SEQUENCE [LARGE SCALE GENOMIC DNA]</scope>
    <source>
        <strain evidence="6">R1</strain>
        <tissue evidence="6">Leaf</tissue>
    </source>
</reference>
<name>A0AAQ3TRI7_PASNO</name>
<feature type="region of interest" description="Disordered" evidence="4">
    <location>
        <begin position="75"/>
        <end position="112"/>
    </location>
</feature>
<organism evidence="6 7">
    <name type="scientific">Paspalum notatum var. saurae</name>
    <dbReference type="NCBI Taxonomy" id="547442"/>
    <lineage>
        <taxon>Eukaryota</taxon>
        <taxon>Viridiplantae</taxon>
        <taxon>Streptophyta</taxon>
        <taxon>Embryophyta</taxon>
        <taxon>Tracheophyta</taxon>
        <taxon>Spermatophyta</taxon>
        <taxon>Magnoliopsida</taxon>
        <taxon>Liliopsida</taxon>
        <taxon>Poales</taxon>
        <taxon>Poaceae</taxon>
        <taxon>PACMAD clade</taxon>
        <taxon>Panicoideae</taxon>
        <taxon>Andropogonodae</taxon>
        <taxon>Paspaleae</taxon>
        <taxon>Paspalinae</taxon>
        <taxon>Paspalum</taxon>
    </lineage>
</organism>
<proteinExistence type="inferred from homology"/>
<dbReference type="InterPro" id="IPR004140">
    <property type="entry name" value="Exo70"/>
</dbReference>
<dbReference type="InterPro" id="IPR046364">
    <property type="entry name" value="Exo70_C"/>
</dbReference>
<evidence type="ECO:0000256" key="2">
    <source>
        <dbReference type="ARBA" id="ARBA00022448"/>
    </source>
</evidence>